<gene>
    <name evidence="2" type="ORF">OCBIM_22004587mg</name>
</gene>
<sequence length="96" mass="10569">MTLVDRPGLAAVKQRCENNSPVHLDLCNDGDSPPVSDRERWRSAVHKGANTCETNRIAAREDSRQTRKNRANNPVAGATIPCPHCKKTLSGADWPH</sequence>
<dbReference type="AlphaFoldDB" id="A0A0L8HX63"/>
<reference evidence="2" key="1">
    <citation type="submission" date="2015-07" db="EMBL/GenBank/DDBJ databases">
        <title>MeaNS - Measles Nucleotide Surveillance Program.</title>
        <authorList>
            <person name="Tran T."/>
            <person name="Druce J."/>
        </authorList>
    </citation>
    <scope>NUCLEOTIDE SEQUENCE</scope>
    <source>
        <strain evidence="2">UCB-OBI-ISO-001</strain>
        <tissue evidence="2">Gonad</tissue>
    </source>
</reference>
<evidence type="ECO:0000256" key="1">
    <source>
        <dbReference type="SAM" id="MobiDB-lite"/>
    </source>
</evidence>
<feature type="region of interest" description="Disordered" evidence="1">
    <location>
        <begin position="58"/>
        <end position="81"/>
    </location>
</feature>
<organism evidence="2">
    <name type="scientific">Octopus bimaculoides</name>
    <name type="common">California two-spotted octopus</name>
    <dbReference type="NCBI Taxonomy" id="37653"/>
    <lineage>
        <taxon>Eukaryota</taxon>
        <taxon>Metazoa</taxon>
        <taxon>Spiralia</taxon>
        <taxon>Lophotrochozoa</taxon>
        <taxon>Mollusca</taxon>
        <taxon>Cephalopoda</taxon>
        <taxon>Coleoidea</taxon>
        <taxon>Octopodiformes</taxon>
        <taxon>Octopoda</taxon>
        <taxon>Incirrata</taxon>
        <taxon>Octopodidae</taxon>
        <taxon>Octopus</taxon>
    </lineage>
</organism>
<name>A0A0L8HX63_OCTBM</name>
<dbReference type="EMBL" id="KQ417182">
    <property type="protein sequence ID" value="KOF93390.1"/>
    <property type="molecule type" value="Genomic_DNA"/>
</dbReference>
<accession>A0A0L8HX63</accession>
<evidence type="ECO:0000313" key="2">
    <source>
        <dbReference type="EMBL" id="KOF93390.1"/>
    </source>
</evidence>
<proteinExistence type="predicted"/>
<protein>
    <submittedName>
        <fullName evidence="2">Uncharacterized protein</fullName>
    </submittedName>
</protein>